<dbReference type="Pfam" id="PF20867">
    <property type="entry name" value="UVSSA_N"/>
    <property type="match status" value="1"/>
</dbReference>
<proteinExistence type="predicted"/>
<dbReference type="InterPro" id="IPR018610">
    <property type="entry name" value="UVSSA"/>
</dbReference>
<dbReference type="GO" id="GO:0006283">
    <property type="term" value="P:transcription-coupled nucleotide-excision repair"/>
    <property type="evidence" value="ECO:0007669"/>
    <property type="project" value="TreeGrafter"/>
</dbReference>
<feature type="region of interest" description="Disordered" evidence="1">
    <location>
        <begin position="378"/>
        <end position="439"/>
    </location>
</feature>
<protein>
    <recommendedName>
        <fullName evidence="3">VHS domain-containing protein</fullName>
    </recommendedName>
</protein>
<reference evidence="2" key="1">
    <citation type="journal article" date="2020" name="J. Eukaryot. Microbiol.">
        <title>De novo Sequencing, Assembly and Annotation of the Transcriptome for the Free-Living Testate Amoeba Arcella intermedia.</title>
        <authorList>
            <person name="Ribeiro G.M."/>
            <person name="Porfirio-Sousa A.L."/>
            <person name="Maurer-Alcala X.X."/>
            <person name="Katz L.A."/>
            <person name="Lahr D.J.G."/>
        </authorList>
    </citation>
    <scope>NUCLEOTIDE SEQUENCE</scope>
</reference>
<dbReference type="GO" id="GO:0000993">
    <property type="term" value="F:RNA polymerase II complex binding"/>
    <property type="evidence" value="ECO:0007669"/>
    <property type="project" value="TreeGrafter"/>
</dbReference>
<dbReference type="PANTHER" id="PTHR28670">
    <property type="entry name" value="UV-STIMULATED SCAFFOLD PROTEIN A"/>
    <property type="match status" value="1"/>
</dbReference>
<dbReference type="PANTHER" id="PTHR28670:SF1">
    <property type="entry name" value="UV-STIMULATED SCAFFOLD PROTEIN A"/>
    <property type="match status" value="1"/>
</dbReference>
<dbReference type="AlphaFoldDB" id="A0A6B2L353"/>
<dbReference type="GO" id="GO:0009411">
    <property type="term" value="P:response to UV"/>
    <property type="evidence" value="ECO:0007669"/>
    <property type="project" value="InterPro"/>
</dbReference>
<evidence type="ECO:0000256" key="1">
    <source>
        <dbReference type="SAM" id="MobiDB-lite"/>
    </source>
</evidence>
<evidence type="ECO:0008006" key="3">
    <source>
        <dbReference type="Google" id="ProtNLM"/>
    </source>
</evidence>
<dbReference type="InterPro" id="IPR049408">
    <property type="entry name" value="UVSSA_N_a-solenoid_rpt"/>
</dbReference>
<organism evidence="2">
    <name type="scientific">Arcella intermedia</name>
    <dbReference type="NCBI Taxonomy" id="1963864"/>
    <lineage>
        <taxon>Eukaryota</taxon>
        <taxon>Amoebozoa</taxon>
        <taxon>Tubulinea</taxon>
        <taxon>Elardia</taxon>
        <taxon>Arcellinida</taxon>
        <taxon>Sphaerothecina</taxon>
        <taxon>Arcellidae</taxon>
        <taxon>Arcella</taxon>
    </lineage>
</organism>
<name>A0A6B2L353_9EUKA</name>
<evidence type="ECO:0000313" key="2">
    <source>
        <dbReference type="EMBL" id="NDV31327.1"/>
    </source>
</evidence>
<dbReference type="GO" id="GO:0005694">
    <property type="term" value="C:chromosome"/>
    <property type="evidence" value="ECO:0007669"/>
    <property type="project" value="TreeGrafter"/>
</dbReference>
<sequence>MIEELTTTGEIGLDNERLRSLVPIAKKHLQTVFEILLVQLKKPHSQIRLLSWHLLSYLFSKSKLARSLTDENFSSILPYVIGHEVDKPLPGPDSFAKLVRDKSLEDLKVWIKKYPECGRIVRAEHYLSKQVLPTLIPISPDNVELLRRPQTNSSHLQQLQLQQQQQRIVEMRKLEANVNNEKYDLLLKTLEDKLCDIETNLDNMCNWLAMIFSFPEEEEIDFGGEEVKEAENVENELAEGDDFEGVDFEEDGAIDKEEVNTDEGKEDTTEVGVMVESYGLGNESYQLEVVLDAGDVSENEENQSILENLREGYKLFGNHLIFLSEAIDCAEKAKFEVEKDASRKTILSQLKLIFQRINDMILKCNSFNFINEAEKLSPVNEEPKTQQDSNPPPAETTTNTRKRERPPDKTQPNANKRKKSNLIPLKSKTPNTPKEKIKQCTVRIKEQKTKKVQRCLVRATPSIYLSVNSKK</sequence>
<accession>A0A6B2L353</accession>
<dbReference type="EMBL" id="GIBP01002358">
    <property type="protein sequence ID" value="NDV31327.1"/>
    <property type="molecule type" value="Transcribed_RNA"/>
</dbReference>